<evidence type="ECO:0000256" key="1">
    <source>
        <dbReference type="SAM" id="Phobius"/>
    </source>
</evidence>
<proteinExistence type="predicted"/>
<feature type="transmembrane region" description="Helical" evidence="1">
    <location>
        <begin position="83"/>
        <end position="101"/>
    </location>
</feature>
<feature type="transmembrane region" description="Helical" evidence="1">
    <location>
        <begin position="53"/>
        <end position="71"/>
    </location>
</feature>
<gene>
    <name evidence="2" type="ORF">B0H16DRAFT_1543064</name>
</gene>
<feature type="non-terminal residue" evidence="2">
    <location>
        <position position="1"/>
    </location>
</feature>
<accession>A0AAD7NBM2</accession>
<dbReference type="EMBL" id="JARKIB010000053">
    <property type="protein sequence ID" value="KAJ7754007.1"/>
    <property type="molecule type" value="Genomic_DNA"/>
</dbReference>
<dbReference type="Proteomes" id="UP001215598">
    <property type="component" value="Unassembled WGS sequence"/>
</dbReference>
<comment type="caution">
    <text evidence="2">The sequence shown here is derived from an EMBL/GenBank/DDBJ whole genome shotgun (WGS) entry which is preliminary data.</text>
</comment>
<sequence>HASAEAGQSHIILCLGWLLSTVLYTCAALNLTRRHIAAKSSPVRTDLMLYRPARIFNGGPGSLGSSAIWIHSGQDGFNFRSTLTDNLFSIIFLFYFAYLHCRSPSVPDFTRARGR</sequence>
<keyword evidence="3" id="KW-1185">Reference proteome</keyword>
<protein>
    <submittedName>
        <fullName evidence="2">Uncharacterized protein</fullName>
    </submittedName>
</protein>
<name>A0AAD7NBM2_9AGAR</name>
<keyword evidence="1" id="KW-1133">Transmembrane helix</keyword>
<evidence type="ECO:0000313" key="3">
    <source>
        <dbReference type="Proteomes" id="UP001215598"/>
    </source>
</evidence>
<organism evidence="2 3">
    <name type="scientific">Mycena metata</name>
    <dbReference type="NCBI Taxonomy" id="1033252"/>
    <lineage>
        <taxon>Eukaryota</taxon>
        <taxon>Fungi</taxon>
        <taxon>Dikarya</taxon>
        <taxon>Basidiomycota</taxon>
        <taxon>Agaricomycotina</taxon>
        <taxon>Agaricomycetes</taxon>
        <taxon>Agaricomycetidae</taxon>
        <taxon>Agaricales</taxon>
        <taxon>Marasmiineae</taxon>
        <taxon>Mycenaceae</taxon>
        <taxon>Mycena</taxon>
    </lineage>
</organism>
<keyword evidence="1" id="KW-0812">Transmembrane</keyword>
<feature type="non-terminal residue" evidence="2">
    <location>
        <position position="115"/>
    </location>
</feature>
<evidence type="ECO:0000313" key="2">
    <source>
        <dbReference type="EMBL" id="KAJ7754007.1"/>
    </source>
</evidence>
<keyword evidence="1" id="KW-0472">Membrane</keyword>
<reference evidence="2" key="1">
    <citation type="submission" date="2023-03" db="EMBL/GenBank/DDBJ databases">
        <title>Massive genome expansion in bonnet fungi (Mycena s.s.) driven by repeated elements and novel gene families across ecological guilds.</title>
        <authorList>
            <consortium name="Lawrence Berkeley National Laboratory"/>
            <person name="Harder C.B."/>
            <person name="Miyauchi S."/>
            <person name="Viragh M."/>
            <person name="Kuo A."/>
            <person name="Thoen E."/>
            <person name="Andreopoulos B."/>
            <person name="Lu D."/>
            <person name="Skrede I."/>
            <person name="Drula E."/>
            <person name="Henrissat B."/>
            <person name="Morin E."/>
            <person name="Kohler A."/>
            <person name="Barry K."/>
            <person name="LaButti K."/>
            <person name="Morin E."/>
            <person name="Salamov A."/>
            <person name="Lipzen A."/>
            <person name="Mereny Z."/>
            <person name="Hegedus B."/>
            <person name="Baldrian P."/>
            <person name="Stursova M."/>
            <person name="Weitz H."/>
            <person name="Taylor A."/>
            <person name="Grigoriev I.V."/>
            <person name="Nagy L.G."/>
            <person name="Martin F."/>
            <person name="Kauserud H."/>
        </authorList>
    </citation>
    <scope>NUCLEOTIDE SEQUENCE</scope>
    <source>
        <strain evidence="2">CBHHK182m</strain>
    </source>
</reference>
<feature type="transmembrane region" description="Helical" evidence="1">
    <location>
        <begin position="6"/>
        <end position="32"/>
    </location>
</feature>
<dbReference type="AlphaFoldDB" id="A0AAD7NBM2"/>